<dbReference type="EMBL" id="OUNR01000001">
    <property type="protein sequence ID" value="SPP63571.1"/>
    <property type="molecule type" value="Genomic_DNA"/>
</dbReference>
<dbReference type="RefSeq" id="WP_121988082.1">
    <property type="nucleotide sequence ID" value="NZ_OUNR01000001.1"/>
</dbReference>
<evidence type="ECO:0000313" key="2">
    <source>
        <dbReference type="Proteomes" id="UP000248168"/>
    </source>
</evidence>
<name>A0A330L1C0_9BACT</name>
<keyword evidence="2" id="KW-1185">Reference proteome</keyword>
<dbReference type="OrthoDB" id="7066037at2"/>
<organism evidence="1 2">
    <name type="scientific">Nitrospira lenta</name>
    <dbReference type="NCBI Taxonomy" id="1436998"/>
    <lineage>
        <taxon>Bacteria</taxon>
        <taxon>Pseudomonadati</taxon>
        <taxon>Nitrospirota</taxon>
        <taxon>Nitrospiria</taxon>
        <taxon>Nitrospirales</taxon>
        <taxon>Nitrospiraceae</taxon>
        <taxon>Nitrospira</taxon>
    </lineage>
</organism>
<dbReference type="InParanoid" id="A0A330L1C0"/>
<dbReference type="Proteomes" id="UP000248168">
    <property type="component" value="Unassembled WGS sequence"/>
</dbReference>
<gene>
    <name evidence="1" type="ORF">NITLEN_10657</name>
</gene>
<dbReference type="AlphaFoldDB" id="A0A330L1C0"/>
<protein>
    <submittedName>
        <fullName evidence="1">Uncharacterized protein</fullName>
    </submittedName>
</protein>
<reference evidence="2" key="1">
    <citation type="submission" date="2018-04" db="EMBL/GenBank/DDBJ databases">
        <authorList>
            <person name="Lucker S."/>
            <person name="Sakoula D."/>
        </authorList>
    </citation>
    <scope>NUCLEOTIDE SEQUENCE [LARGE SCALE GENOMIC DNA]</scope>
</reference>
<sequence>MTSDELVQEGHTLARPCVHLTRDGSDYAGVWGGMGVVPLRDARFRHWLSVSCRAVPGEHGLTGCISVYTNQEDRTTGLVLVNQQAALPAIPDGIKLYAQPATCFPPLDAIFRYGSAAVQAWLRANQWQPEWGYSSQFRDHRITVACAAAYQEQLDLEGRAIDAVLGGWPTPWRVGDWDERPDRQLLLWTWRDSPPWIELWHDRGQLRVIQRVVE</sequence>
<evidence type="ECO:0000313" key="1">
    <source>
        <dbReference type="EMBL" id="SPP63571.1"/>
    </source>
</evidence>
<proteinExistence type="predicted"/>
<accession>A0A330L1C0</accession>